<protein>
    <submittedName>
        <fullName evidence="2">Uncharacterized protein</fullName>
    </submittedName>
</protein>
<feature type="region of interest" description="Disordered" evidence="1">
    <location>
        <begin position="1"/>
        <end position="22"/>
    </location>
</feature>
<sequence>MAPCSDSNIGTHDRGGRRRDDRVQNHSYALSLCALLHQGATDGCGVVWYGRGEGDDRFEIMRLCRWWRSGDDVVQDFWFLFLSVSFEAVLA</sequence>
<reference evidence="2 3" key="1">
    <citation type="submission" date="2019-12" db="EMBL/GenBank/DDBJ databases">
        <authorList>
            <person name="Alioto T."/>
            <person name="Alioto T."/>
            <person name="Gomez Garrido J."/>
        </authorList>
    </citation>
    <scope>NUCLEOTIDE SEQUENCE [LARGE SCALE GENOMIC DNA]</scope>
</reference>
<feature type="compositionally biased region" description="Basic and acidic residues" evidence="1">
    <location>
        <begin position="11"/>
        <end position="22"/>
    </location>
</feature>
<dbReference type="Gramene" id="OE9A070617T1">
    <property type="protein sequence ID" value="OE9A070617C1"/>
    <property type="gene ID" value="OE9A070617"/>
</dbReference>
<feature type="compositionally biased region" description="Polar residues" evidence="1">
    <location>
        <begin position="1"/>
        <end position="10"/>
    </location>
</feature>
<dbReference type="EMBL" id="CACTIH010007248">
    <property type="protein sequence ID" value="CAA3005645.1"/>
    <property type="molecule type" value="Genomic_DNA"/>
</dbReference>
<gene>
    <name evidence="2" type="ORF">OLEA9_A070617</name>
</gene>
<name>A0A8S0TLL1_OLEEU</name>
<proteinExistence type="predicted"/>
<dbReference type="Proteomes" id="UP000594638">
    <property type="component" value="Unassembled WGS sequence"/>
</dbReference>
<keyword evidence="3" id="KW-1185">Reference proteome</keyword>
<organism evidence="2 3">
    <name type="scientific">Olea europaea subsp. europaea</name>
    <dbReference type="NCBI Taxonomy" id="158383"/>
    <lineage>
        <taxon>Eukaryota</taxon>
        <taxon>Viridiplantae</taxon>
        <taxon>Streptophyta</taxon>
        <taxon>Embryophyta</taxon>
        <taxon>Tracheophyta</taxon>
        <taxon>Spermatophyta</taxon>
        <taxon>Magnoliopsida</taxon>
        <taxon>eudicotyledons</taxon>
        <taxon>Gunneridae</taxon>
        <taxon>Pentapetalae</taxon>
        <taxon>asterids</taxon>
        <taxon>lamiids</taxon>
        <taxon>Lamiales</taxon>
        <taxon>Oleaceae</taxon>
        <taxon>Oleeae</taxon>
        <taxon>Olea</taxon>
    </lineage>
</organism>
<evidence type="ECO:0000256" key="1">
    <source>
        <dbReference type="SAM" id="MobiDB-lite"/>
    </source>
</evidence>
<evidence type="ECO:0000313" key="3">
    <source>
        <dbReference type="Proteomes" id="UP000594638"/>
    </source>
</evidence>
<evidence type="ECO:0000313" key="2">
    <source>
        <dbReference type="EMBL" id="CAA3005645.1"/>
    </source>
</evidence>
<comment type="caution">
    <text evidence="2">The sequence shown here is derived from an EMBL/GenBank/DDBJ whole genome shotgun (WGS) entry which is preliminary data.</text>
</comment>
<dbReference type="AlphaFoldDB" id="A0A8S0TLL1"/>
<accession>A0A8S0TLL1</accession>